<dbReference type="AlphaFoldDB" id="D2UB31"/>
<dbReference type="InterPro" id="IPR011004">
    <property type="entry name" value="Trimer_LpxA-like_sf"/>
</dbReference>
<name>D2UB31_XANAP</name>
<keyword evidence="1" id="KW-0732">Signal</keyword>
<dbReference type="PATRIC" id="fig|29447.3.peg.389"/>
<sequence>MKRMHPVILLAMALTAGSALAADDISKVNGNITAIAGKQYGNLDIVNGNISVEHNAHVGNVETVNGDVRIADNAQTQSLSTVNGGINIGERAQIGGSIKTVNGSIFVNSGGRVSGGIESVNGSIGVIAIQLDRGIETVNGDITVGHDAHLGGGITINKPSFSMSFNPTRTPRVIVGPHAVIDGPLRFERKVTLYVHRSAKIGPISGATAQSFDTDTAPKN</sequence>
<protein>
    <submittedName>
        <fullName evidence="2">Hypothetical secreted protein</fullName>
    </submittedName>
</protein>
<dbReference type="SUPFAM" id="SSF51161">
    <property type="entry name" value="Trimeric LpxA-like enzymes"/>
    <property type="match status" value="1"/>
</dbReference>
<evidence type="ECO:0000313" key="3">
    <source>
        <dbReference type="Proteomes" id="UP000001890"/>
    </source>
</evidence>
<dbReference type="EMBL" id="FP565176">
    <property type="protein sequence ID" value="CBA14926.1"/>
    <property type="molecule type" value="Genomic_DNA"/>
</dbReference>
<evidence type="ECO:0000313" key="2">
    <source>
        <dbReference type="EMBL" id="CBA14926.1"/>
    </source>
</evidence>
<evidence type="ECO:0000256" key="1">
    <source>
        <dbReference type="SAM" id="SignalP"/>
    </source>
</evidence>
<organism evidence="2 3">
    <name type="scientific">Xanthomonas albilineans (strain GPE PC73 / CFBP 7063)</name>
    <dbReference type="NCBI Taxonomy" id="380358"/>
    <lineage>
        <taxon>Bacteria</taxon>
        <taxon>Pseudomonadati</taxon>
        <taxon>Pseudomonadota</taxon>
        <taxon>Gammaproteobacteria</taxon>
        <taxon>Lysobacterales</taxon>
        <taxon>Lysobacteraceae</taxon>
        <taxon>Xanthomonas</taxon>
    </lineage>
</organism>
<proteinExistence type="predicted"/>
<dbReference type="GeneID" id="57875700"/>
<dbReference type="RefSeq" id="WP_012914944.1">
    <property type="nucleotide sequence ID" value="NC_013722.1"/>
</dbReference>
<feature type="signal peptide" evidence="1">
    <location>
        <begin position="1"/>
        <end position="21"/>
    </location>
</feature>
<dbReference type="KEGG" id="xal:XALC_0391"/>
<gene>
    <name evidence="2" type="ordered locus">XALc_0391</name>
</gene>
<dbReference type="Proteomes" id="UP000001890">
    <property type="component" value="Chromosome"/>
</dbReference>
<reference evidence="2 3" key="1">
    <citation type="journal article" date="2009" name="BMC Genomics">
        <title>The complete genome sequence of Xanthomonas albilineans provides new insights into the reductive genome evolution of the xylem-limited Xanthomonadaceae.</title>
        <authorList>
            <person name="Pieretti I."/>
            <person name="Royer M."/>
            <person name="Barbe V."/>
            <person name="Carrere S."/>
            <person name="Koebnik R."/>
            <person name="Cociancich S."/>
            <person name="Couloux A."/>
            <person name="Darrasse A."/>
            <person name="Gouzy J."/>
            <person name="Jacques M.A."/>
            <person name="Lauber E."/>
            <person name="Manceau C."/>
            <person name="Mangenot S."/>
            <person name="Poussier S."/>
            <person name="Segurens B."/>
            <person name="Szurek B."/>
            <person name="Verdier V."/>
            <person name="Arlat M."/>
            <person name="Rott P."/>
        </authorList>
    </citation>
    <scope>NUCLEOTIDE SEQUENCE [LARGE SCALE GENOMIC DNA]</scope>
    <source>
        <strain evidence="3">GPE PC73 / CFBP 7063</strain>
    </source>
</reference>
<keyword evidence="3" id="KW-1185">Reference proteome</keyword>
<dbReference type="OrthoDB" id="5959358at2"/>
<dbReference type="eggNOG" id="COG3595">
    <property type="taxonomic scope" value="Bacteria"/>
</dbReference>
<accession>D2UB31</accession>
<feature type="chain" id="PRO_5003037490" evidence="1">
    <location>
        <begin position="22"/>
        <end position="220"/>
    </location>
</feature>
<dbReference type="STRING" id="380358.XALC_0391"/>
<dbReference type="Gene3D" id="2.160.10.10">
    <property type="entry name" value="Hexapeptide repeat proteins"/>
    <property type="match status" value="1"/>
</dbReference>